<feature type="domain" description="AtuA-like ferredoxin-fold" evidence="2">
    <location>
        <begin position="485"/>
        <end position="581"/>
    </location>
</feature>
<dbReference type="RefSeq" id="WP_379794021.1">
    <property type="nucleotide sequence ID" value="NZ_JBHLUD010000004.1"/>
</dbReference>
<dbReference type="EMBL" id="JBHLUD010000004">
    <property type="protein sequence ID" value="MFC0542764.1"/>
    <property type="molecule type" value="Genomic_DNA"/>
</dbReference>
<dbReference type="InterPro" id="IPR010839">
    <property type="entry name" value="AtuA_N"/>
</dbReference>
<feature type="domain" description="Acyclic terpene utilisation N-terminal" evidence="1">
    <location>
        <begin position="5"/>
        <end position="445"/>
    </location>
</feature>
<name>A0ABV6MR49_9PSEU</name>
<dbReference type="Proteomes" id="UP001589810">
    <property type="component" value="Unassembled WGS sequence"/>
</dbReference>
<dbReference type="InterPro" id="IPR056362">
    <property type="entry name" value="AtuA-like_ferredoxin_dom"/>
</dbReference>
<keyword evidence="4" id="KW-1185">Reference proteome</keyword>
<evidence type="ECO:0000313" key="4">
    <source>
        <dbReference type="Proteomes" id="UP001589810"/>
    </source>
</evidence>
<evidence type="ECO:0000259" key="1">
    <source>
        <dbReference type="Pfam" id="PF07287"/>
    </source>
</evidence>
<dbReference type="PANTHER" id="PTHR47585:SF1">
    <property type="entry name" value="DUF1446 DOMAIN-CONTAINING PROTEIN"/>
    <property type="match status" value="1"/>
</dbReference>
<accession>A0ABV6MR49</accession>
<dbReference type="Pfam" id="PF07287">
    <property type="entry name" value="AtuA"/>
    <property type="match status" value="1"/>
</dbReference>
<dbReference type="PANTHER" id="PTHR47585">
    <property type="match status" value="1"/>
</dbReference>
<dbReference type="Pfam" id="PF23544">
    <property type="entry name" value="AtuA_ferredoxin"/>
    <property type="match status" value="1"/>
</dbReference>
<evidence type="ECO:0000259" key="2">
    <source>
        <dbReference type="Pfam" id="PF23544"/>
    </source>
</evidence>
<organism evidence="3 4">
    <name type="scientific">Kutzneria chonburiensis</name>
    <dbReference type="NCBI Taxonomy" id="1483604"/>
    <lineage>
        <taxon>Bacteria</taxon>
        <taxon>Bacillati</taxon>
        <taxon>Actinomycetota</taxon>
        <taxon>Actinomycetes</taxon>
        <taxon>Pseudonocardiales</taxon>
        <taxon>Pseudonocardiaceae</taxon>
        <taxon>Kutzneria</taxon>
    </lineage>
</organism>
<comment type="caution">
    <text evidence="3">The sequence shown here is derived from an EMBL/GenBank/DDBJ whole genome shotgun (WGS) entry which is preliminary data.</text>
</comment>
<reference evidence="3 4" key="1">
    <citation type="submission" date="2024-09" db="EMBL/GenBank/DDBJ databases">
        <authorList>
            <person name="Sun Q."/>
            <person name="Mori K."/>
        </authorList>
    </citation>
    <scope>NUCLEOTIDE SEQUENCE [LARGE SCALE GENOMIC DNA]</scope>
    <source>
        <strain evidence="3 4">TBRC 1432</strain>
    </source>
</reference>
<proteinExistence type="predicted"/>
<evidence type="ECO:0000313" key="3">
    <source>
        <dbReference type="EMBL" id="MFC0542764.1"/>
    </source>
</evidence>
<protein>
    <submittedName>
        <fullName evidence="3">Acyclic terpene utilization AtuA family protein</fullName>
    </submittedName>
</protein>
<sequence>MARPIRIANFAGAIGDRFSAFEEAVRGEPVDVVMGDAMAEITMSMIVAGFVDNADARRGFYWEPFLRQLRPQLATVAERKIKVVTNAGIYHPAGLAEAIRQDIADQGLDLSVAYVTGDDLTDTAKDLVAQGQLAHLETGAAPTVDPDDFLAANAYLGGWGIKTALDEGTDIVITGRVADASLVTGPAAWWHGWARDDLDRIAGATAAAHVIECGPQATGGNFAGFTSIADNTRPGFPIAEVADDGSFVITKRAADGGAVTVDTVTAQLMYEIQGPRYLNPDVTWHTDAIELTQQGPDRVLVTGAKGSAASETTKVGINFQRGYRGAMWLFPTGLDVDAKVDMLKAQAEQVRQDRPVDELHFFVCGRPAADPRDQWQATVATQVVVAAPTQRAVTAFLAQLGSYALSSIPGFYVDMNQGWSTNAQPRIDYWPGLIRQADLAHQVHLPDGRVLDIAPPPVMAPFTGQPSGASTVPPTSFEPTVTVPFGRIGYARAGDKGANANLGVWTPHEAAWPWLAAYLTADRLRELLGCADSVAIERYELPNLRGISFVLRDYFPPSGSAHLGLDQIGKSLGEFLRARHVEAPVELVHASDRMGTS</sequence>
<gene>
    <name evidence="3" type="ORF">ACFFH7_14800</name>
</gene>